<dbReference type="AlphaFoldDB" id="A0A6L6U6Z3"/>
<keyword evidence="1" id="KW-0812">Transmembrane</keyword>
<name>A0A6L6U6Z3_9FLAO</name>
<dbReference type="Proteomes" id="UP000478208">
    <property type="component" value="Unassembled WGS sequence"/>
</dbReference>
<evidence type="ECO:0000313" key="2">
    <source>
        <dbReference type="EMBL" id="MUU77993.1"/>
    </source>
</evidence>
<evidence type="ECO:0000256" key="1">
    <source>
        <dbReference type="SAM" id="Phobius"/>
    </source>
</evidence>
<comment type="caution">
    <text evidence="2">The sequence shown here is derived from an EMBL/GenBank/DDBJ whole genome shotgun (WGS) entry which is preliminary data.</text>
</comment>
<keyword evidence="3" id="KW-1185">Reference proteome</keyword>
<proteinExistence type="predicted"/>
<dbReference type="EMBL" id="WOWS01000002">
    <property type="protein sequence ID" value="MUU77993.1"/>
    <property type="molecule type" value="Genomic_DNA"/>
</dbReference>
<gene>
    <name evidence="2" type="ORF">GN138_06015</name>
</gene>
<evidence type="ECO:0000313" key="3">
    <source>
        <dbReference type="Proteomes" id="UP000478208"/>
    </source>
</evidence>
<sequence>MAKTTKETWKYTLREIVIVIIGITIAFSMNKCAENVKDSKLKKQYLINLKRDVEADKIQLKKNIEAIDKKLAICSEIIPVLNSEKNQDMGLMNNIFAIVKYENFSPKNITYKTLINSGDLKLIEDFELKTAIQQHYSNYEEMSDDYVRHTSLIKDYLGNYLVNHANYDLIYEGKAPFLNEIKLKNIVRALLTTFDEKKKATQHGIESCDVLIAEIDVALD</sequence>
<reference evidence="2 3" key="1">
    <citation type="submission" date="2019-12" db="EMBL/GenBank/DDBJ databases">
        <authorList>
            <person name="Li J."/>
        </authorList>
    </citation>
    <scope>NUCLEOTIDE SEQUENCE [LARGE SCALE GENOMIC DNA]</scope>
    <source>
        <strain evidence="2 3">HL2-2</strain>
    </source>
</reference>
<feature type="transmembrane region" description="Helical" evidence="1">
    <location>
        <begin position="12"/>
        <end position="29"/>
    </location>
</feature>
<dbReference type="InterPro" id="IPR045749">
    <property type="entry name" value="DUF6090"/>
</dbReference>
<keyword evidence="1" id="KW-1133">Transmembrane helix</keyword>
<protein>
    <submittedName>
        <fullName evidence="2">Uncharacterized protein</fullName>
    </submittedName>
</protein>
<dbReference type="RefSeq" id="WP_157362892.1">
    <property type="nucleotide sequence ID" value="NZ_WOWS01000002.1"/>
</dbReference>
<organism evidence="2 3">
    <name type="scientific">Winogradskyella endarachnes</name>
    <dbReference type="NCBI Taxonomy" id="2681965"/>
    <lineage>
        <taxon>Bacteria</taxon>
        <taxon>Pseudomonadati</taxon>
        <taxon>Bacteroidota</taxon>
        <taxon>Flavobacteriia</taxon>
        <taxon>Flavobacteriales</taxon>
        <taxon>Flavobacteriaceae</taxon>
        <taxon>Winogradskyella</taxon>
    </lineage>
</organism>
<keyword evidence="1" id="KW-0472">Membrane</keyword>
<dbReference type="Pfam" id="PF19578">
    <property type="entry name" value="DUF6090"/>
    <property type="match status" value="1"/>
</dbReference>
<accession>A0A6L6U6Z3</accession>